<dbReference type="InterPro" id="IPR003593">
    <property type="entry name" value="AAA+_ATPase"/>
</dbReference>
<dbReference type="GO" id="GO:0015423">
    <property type="term" value="F:ABC-type maltose transporter activity"/>
    <property type="evidence" value="ECO:0007669"/>
    <property type="project" value="TreeGrafter"/>
</dbReference>
<dbReference type="Gene3D" id="2.40.50.140">
    <property type="entry name" value="Nucleic acid-binding proteins"/>
    <property type="match status" value="1"/>
</dbReference>
<dbReference type="Pfam" id="PF00005">
    <property type="entry name" value="ABC_tran"/>
    <property type="match status" value="1"/>
</dbReference>
<keyword evidence="6" id="KW-0067">ATP-binding</keyword>
<proteinExistence type="predicted"/>
<name>A0A081NLW5_9GAMM</name>
<dbReference type="FunFam" id="3.40.50.300:FF:000042">
    <property type="entry name" value="Maltose/maltodextrin ABC transporter, ATP-binding protein"/>
    <property type="match status" value="1"/>
</dbReference>
<gene>
    <name evidence="9" type="ORF">GZ78_05695</name>
</gene>
<dbReference type="Gene3D" id="3.40.50.300">
    <property type="entry name" value="P-loop containing nucleotide triphosphate hydrolases"/>
    <property type="match status" value="1"/>
</dbReference>
<dbReference type="InterPro" id="IPR047641">
    <property type="entry name" value="ABC_transpr_MalK/UgpC-like"/>
</dbReference>
<dbReference type="OrthoDB" id="9802264at2"/>
<keyword evidence="10" id="KW-1185">Reference proteome</keyword>
<dbReference type="PANTHER" id="PTHR43875">
    <property type="entry name" value="MALTODEXTRIN IMPORT ATP-BINDING PROTEIN MSMX"/>
    <property type="match status" value="1"/>
</dbReference>
<dbReference type="NCBIfam" id="NF008653">
    <property type="entry name" value="PRK11650.1"/>
    <property type="match status" value="1"/>
</dbReference>
<organism evidence="9 10">
    <name type="scientific">Endozoicomonas numazuensis</name>
    <dbReference type="NCBI Taxonomy" id="1137799"/>
    <lineage>
        <taxon>Bacteria</taxon>
        <taxon>Pseudomonadati</taxon>
        <taxon>Pseudomonadota</taxon>
        <taxon>Gammaproteobacteria</taxon>
        <taxon>Oceanospirillales</taxon>
        <taxon>Endozoicomonadaceae</taxon>
        <taxon>Endozoicomonas</taxon>
    </lineage>
</organism>
<dbReference type="GO" id="GO:0005524">
    <property type="term" value="F:ATP binding"/>
    <property type="evidence" value="ECO:0007669"/>
    <property type="project" value="UniProtKB-KW"/>
</dbReference>
<keyword evidence="5" id="KW-0547">Nucleotide-binding</keyword>
<evidence type="ECO:0000256" key="3">
    <source>
        <dbReference type="ARBA" id="ARBA00022519"/>
    </source>
</evidence>
<evidence type="ECO:0000259" key="8">
    <source>
        <dbReference type="PROSITE" id="PS50893"/>
    </source>
</evidence>
<dbReference type="PROSITE" id="PS50893">
    <property type="entry name" value="ABC_TRANSPORTER_2"/>
    <property type="match status" value="1"/>
</dbReference>
<dbReference type="InterPro" id="IPR040582">
    <property type="entry name" value="OB_MalK-like"/>
</dbReference>
<dbReference type="GO" id="GO:0016887">
    <property type="term" value="F:ATP hydrolysis activity"/>
    <property type="evidence" value="ECO:0007669"/>
    <property type="project" value="InterPro"/>
</dbReference>
<dbReference type="SUPFAM" id="SSF50331">
    <property type="entry name" value="MOP-like"/>
    <property type="match status" value="1"/>
</dbReference>
<dbReference type="Proteomes" id="UP000028073">
    <property type="component" value="Unassembled WGS sequence"/>
</dbReference>
<keyword evidence="4" id="KW-0762">Sugar transport</keyword>
<evidence type="ECO:0000256" key="5">
    <source>
        <dbReference type="ARBA" id="ARBA00022741"/>
    </source>
</evidence>
<dbReference type="PROSITE" id="PS00211">
    <property type="entry name" value="ABC_TRANSPORTER_1"/>
    <property type="match status" value="1"/>
</dbReference>
<dbReference type="SUPFAM" id="SSF52540">
    <property type="entry name" value="P-loop containing nucleoside triphosphate hydrolases"/>
    <property type="match status" value="1"/>
</dbReference>
<dbReference type="SMART" id="SM00382">
    <property type="entry name" value="AAA"/>
    <property type="match status" value="1"/>
</dbReference>
<accession>A0A081NLW5</accession>
<comment type="caution">
    <text evidence="9">The sequence shown here is derived from an EMBL/GenBank/DDBJ whole genome shotgun (WGS) entry which is preliminary data.</text>
</comment>
<keyword evidence="1" id="KW-0813">Transport</keyword>
<evidence type="ECO:0000256" key="7">
    <source>
        <dbReference type="ARBA" id="ARBA00023136"/>
    </source>
</evidence>
<dbReference type="CDD" id="cd03301">
    <property type="entry name" value="ABC_MalK_N"/>
    <property type="match status" value="1"/>
</dbReference>
<evidence type="ECO:0000256" key="2">
    <source>
        <dbReference type="ARBA" id="ARBA00022475"/>
    </source>
</evidence>
<dbReference type="STRING" id="1137799.GZ78_05695"/>
<evidence type="ECO:0000313" key="10">
    <source>
        <dbReference type="Proteomes" id="UP000028073"/>
    </source>
</evidence>
<dbReference type="PANTHER" id="PTHR43875:SF3">
    <property type="entry name" value="MALTOSE_MALTODEXTRIN IMPORT ATP-BINDING PROTEIN MALK"/>
    <property type="match status" value="1"/>
</dbReference>
<dbReference type="EMBL" id="JOKH01000001">
    <property type="protein sequence ID" value="KEQ19438.1"/>
    <property type="molecule type" value="Genomic_DNA"/>
</dbReference>
<dbReference type="InterPro" id="IPR012340">
    <property type="entry name" value="NA-bd_OB-fold"/>
</dbReference>
<keyword evidence="7" id="KW-0472">Membrane</keyword>
<dbReference type="InterPro" id="IPR017871">
    <property type="entry name" value="ABC_transporter-like_CS"/>
</dbReference>
<evidence type="ECO:0000256" key="1">
    <source>
        <dbReference type="ARBA" id="ARBA00022448"/>
    </source>
</evidence>
<evidence type="ECO:0000256" key="6">
    <source>
        <dbReference type="ARBA" id="ARBA00022840"/>
    </source>
</evidence>
<dbReference type="Pfam" id="PF17912">
    <property type="entry name" value="OB_MalK"/>
    <property type="match status" value="1"/>
</dbReference>
<dbReference type="AlphaFoldDB" id="A0A081NLW5"/>
<keyword evidence="3" id="KW-0997">Cell inner membrane</keyword>
<evidence type="ECO:0000256" key="4">
    <source>
        <dbReference type="ARBA" id="ARBA00022597"/>
    </source>
</evidence>
<evidence type="ECO:0000313" key="9">
    <source>
        <dbReference type="EMBL" id="KEQ19438.1"/>
    </source>
</evidence>
<dbReference type="GO" id="GO:0055052">
    <property type="term" value="C:ATP-binding cassette (ABC) transporter complex, substrate-binding subunit-containing"/>
    <property type="evidence" value="ECO:0007669"/>
    <property type="project" value="TreeGrafter"/>
</dbReference>
<dbReference type="GO" id="GO:1990060">
    <property type="term" value="C:maltose transport complex"/>
    <property type="evidence" value="ECO:0007669"/>
    <property type="project" value="TreeGrafter"/>
</dbReference>
<sequence>MAEVKLVNVSKSYDQGKTWTLKNINLNIAEGDFIAFIGPSGCGKSTLLRMVCGLEDITEGDMYIAGEKINDWPPNERRVGMVFQSYALYPHMSVAENMAFGLKLAKADKSLINSRVEEAARILQLEALLERKPKAMSGGQRQRVAIGRSIVQQPRVFLFDEPLSNLDVALRVQMRQEIARLHNSLQTTSIYVTHDQVEAMTLADHIVVLSPLAPDAESNLEQVGKPLELYHHPANLFVAGFIGSPKMNFFDGFIEQTDSNETQVKLTTGEVLKANVDSQAANQGDRVVLGIRPEDALAETDNGNAVEGKVETIERLGAESYIYMSHDTIRENFIVRVEDSRKREASSKMKIELPTRFCHLFNAEGKAFHRTQAPAYDL</sequence>
<dbReference type="InterPro" id="IPR003439">
    <property type="entry name" value="ABC_transporter-like_ATP-bd"/>
</dbReference>
<dbReference type="InterPro" id="IPR027417">
    <property type="entry name" value="P-loop_NTPase"/>
</dbReference>
<reference evidence="9 10" key="1">
    <citation type="submission" date="2014-06" db="EMBL/GenBank/DDBJ databases">
        <title>Whole Genome Sequences of Three Symbiotic Endozoicomonas Bacteria.</title>
        <authorList>
            <person name="Neave M.J."/>
            <person name="Apprill A."/>
            <person name="Voolstra C.R."/>
        </authorList>
    </citation>
    <scope>NUCLEOTIDE SEQUENCE [LARGE SCALE GENOMIC DNA]</scope>
    <source>
        <strain evidence="9 10">DSM 25634</strain>
    </source>
</reference>
<dbReference type="InterPro" id="IPR015855">
    <property type="entry name" value="ABC_transpr_MalK-like"/>
</dbReference>
<protein>
    <submittedName>
        <fullName evidence="9">ABC transporter</fullName>
    </submittedName>
</protein>
<dbReference type="eggNOG" id="COG3842">
    <property type="taxonomic scope" value="Bacteria"/>
</dbReference>
<feature type="domain" description="ABC transporter" evidence="8">
    <location>
        <begin position="4"/>
        <end position="242"/>
    </location>
</feature>
<dbReference type="RefSeq" id="WP_034833291.1">
    <property type="nucleotide sequence ID" value="NZ_JOKH01000001.1"/>
</dbReference>
<dbReference type="InterPro" id="IPR008995">
    <property type="entry name" value="Mo/tungstate-bd_C_term_dom"/>
</dbReference>
<keyword evidence="2" id="KW-1003">Cell membrane</keyword>
<dbReference type="Gene3D" id="2.40.50.100">
    <property type="match status" value="1"/>
</dbReference>